<dbReference type="Pfam" id="PF12704">
    <property type="entry name" value="MacB_PCD"/>
    <property type="match status" value="1"/>
</dbReference>
<feature type="transmembrane region" description="Helical" evidence="7">
    <location>
        <begin position="370"/>
        <end position="390"/>
    </location>
</feature>
<feature type="transmembrane region" description="Helical" evidence="7">
    <location>
        <begin position="284"/>
        <end position="305"/>
    </location>
</feature>
<keyword evidence="2" id="KW-1003">Cell membrane</keyword>
<dbReference type="PANTHER" id="PTHR30572:SF4">
    <property type="entry name" value="ABC TRANSPORTER PERMEASE YTRF"/>
    <property type="match status" value="1"/>
</dbReference>
<protein>
    <submittedName>
        <fullName evidence="10">ABC transporter, permease protein</fullName>
    </submittedName>
</protein>
<dbReference type="PATRIC" id="fig|1618985.3.peg.675"/>
<evidence type="ECO:0000256" key="6">
    <source>
        <dbReference type="ARBA" id="ARBA00038076"/>
    </source>
</evidence>
<dbReference type="Proteomes" id="UP000034616">
    <property type="component" value="Unassembled WGS sequence"/>
</dbReference>
<evidence type="ECO:0000256" key="5">
    <source>
        <dbReference type="ARBA" id="ARBA00023136"/>
    </source>
</evidence>
<keyword evidence="5 7" id="KW-0472">Membrane</keyword>
<feature type="domain" description="ABC3 transporter permease C-terminal" evidence="8">
    <location>
        <begin position="287"/>
        <end position="400"/>
    </location>
</feature>
<feature type="domain" description="MacB-like periplasmic core" evidence="9">
    <location>
        <begin position="21"/>
        <end position="246"/>
    </location>
</feature>
<dbReference type="InterPro" id="IPR025857">
    <property type="entry name" value="MacB_PCD"/>
</dbReference>
<accession>A0A0G0UCR2</accession>
<feature type="transmembrane region" description="Helical" evidence="7">
    <location>
        <begin position="332"/>
        <end position="358"/>
    </location>
</feature>
<dbReference type="InterPro" id="IPR003838">
    <property type="entry name" value="ABC3_permease_C"/>
</dbReference>
<name>A0A0G0UCR2_9BACT</name>
<reference evidence="10 11" key="1">
    <citation type="journal article" date="2015" name="Nature">
        <title>rRNA introns, odd ribosomes, and small enigmatic genomes across a large radiation of phyla.</title>
        <authorList>
            <person name="Brown C.T."/>
            <person name="Hug L.A."/>
            <person name="Thomas B.C."/>
            <person name="Sharon I."/>
            <person name="Castelle C.J."/>
            <person name="Singh A."/>
            <person name="Wilkins M.J."/>
            <person name="Williams K.H."/>
            <person name="Banfield J.F."/>
        </authorList>
    </citation>
    <scope>NUCLEOTIDE SEQUENCE [LARGE SCALE GENOMIC DNA]</scope>
</reference>
<dbReference type="EMBL" id="LCAH01000009">
    <property type="protein sequence ID" value="KKR86729.1"/>
    <property type="molecule type" value="Genomic_DNA"/>
</dbReference>
<evidence type="ECO:0000256" key="1">
    <source>
        <dbReference type="ARBA" id="ARBA00004651"/>
    </source>
</evidence>
<comment type="similarity">
    <text evidence="6">Belongs to the ABC-4 integral membrane protein family.</text>
</comment>
<dbReference type="Pfam" id="PF02687">
    <property type="entry name" value="FtsX"/>
    <property type="match status" value="1"/>
</dbReference>
<evidence type="ECO:0000313" key="11">
    <source>
        <dbReference type="Proteomes" id="UP000034616"/>
    </source>
</evidence>
<evidence type="ECO:0000259" key="9">
    <source>
        <dbReference type="Pfam" id="PF12704"/>
    </source>
</evidence>
<proteinExistence type="inferred from homology"/>
<evidence type="ECO:0000259" key="8">
    <source>
        <dbReference type="Pfam" id="PF02687"/>
    </source>
</evidence>
<dbReference type="PANTHER" id="PTHR30572">
    <property type="entry name" value="MEMBRANE COMPONENT OF TRANSPORTER-RELATED"/>
    <property type="match status" value="1"/>
</dbReference>
<evidence type="ECO:0000256" key="3">
    <source>
        <dbReference type="ARBA" id="ARBA00022692"/>
    </source>
</evidence>
<keyword evidence="3 7" id="KW-0812">Transmembrane</keyword>
<sequence length="407" mass="42805">MKIRDLFEETFFALSTNKARSGLTMLGIVIGIASVIAMVAIGQGAQNSVQSSIEALGSNLLQVRPGAQRSFGGGVSSGRGSAQTLTIEDVSALKKQILSMKAIAPEISSRYQVTTKGTNTNTSIVGTTDAYASVRNLKMEIGSFLSEQQVQSGAKVAMIGSTVRDDLFGEGGEAIGQTIRINGIQFVIMGVTQKKGGTGFGSQDDMIFIPLTTMQKYLSGNKYVSTISIQGIDASSLSDLETQITNVLLNEHHIADPTSADFNILNQADIVETASSMTKTLTTLLAAVAGISLLVGGIGIMNMMLTTVTERTKEIGLRKAIGAKRIDINRQFLIEAVCMTLIGGIIGILLGVGVSFVVSVLGVTQTSVSLSSVLLAFGVSTGIGIIFGYYPARRAASLNPIVALRYE</sequence>
<evidence type="ECO:0000313" key="10">
    <source>
        <dbReference type="EMBL" id="KKR86729.1"/>
    </source>
</evidence>
<keyword evidence="4 7" id="KW-1133">Transmembrane helix</keyword>
<organism evidence="10 11">
    <name type="scientific">Candidatus Uhrbacteria bacterium GW2011_GWC2_41_11</name>
    <dbReference type="NCBI Taxonomy" id="1618985"/>
    <lineage>
        <taxon>Bacteria</taxon>
        <taxon>Candidatus Uhriibacteriota</taxon>
    </lineage>
</organism>
<dbReference type="AlphaFoldDB" id="A0A0G0UCR2"/>
<comment type="caution">
    <text evidence="10">The sequence shown here is derived from an EMBL/GenBank/DDBJ whole genome shotgun (WGS) entry which is preliminary data.</text>
</comment>
<feature type="transmembrane region" description="Helical" evidence="7">
    <location>
        <begin position="21"/>
        <end position="42"/>
    </location>
</feature>
<comment type="subcellular location">
    <subcellularLocation>
        <location evidence="1">Cell membrane</location>
        <topology evidence="1">Multi-pass membrane protein</topology>
    </subcellularLocation>
</comment>
<evidence type="ECO:0000256" key="7">
    <source>
        <dbReference type="SAM" id="Phobius"/>
    </source>
</evidence>
<dbReference type="InterPro" id="IPR050250">
    <property type="entry name" value="Macrolide_Exporter_MacB"/>
</dbReference>
<dbReference type="GO" id="GO:0005886">
    <property type="term" value="C:plasma membrane"/>
    <property type="evidence" value="ECO:0007669"/>
    <property type="project" value="UniProtKB-SubCell"/>
</dbReference>
<evidence type="ECO:0000256" key="2">
    <source>
        <dbReference type="ARBA" id="ARBA00022475"/>
    </source>
</evidence>
<gene>
    <name evidence="10" type="ORF">UU35_C0009G0016</name>
</gene>
<dbReference type="GO" id="GO:0022857">
    <property type="term" value="F:transmembrane transporter activity"/>
    <property type="evidence" value="ECO:0007669"/>
    <property type="project" value="TreeGrafter"/>
</dbReference>
<evidence type="ECO:0000256" key="4">
    <source>
        <dbReference type="ARBA" id="ARBA00022989"/>
    </source>
</evidence>